<keyword evidence="2" id="KW-1185">Reference proteome</keyword>
<sequence>MSLPLLQPAFAQAPRTEKPLSNLRKKTILASQPITQLDSVSIVPKTVFVLGAPDSLYTIDYVNALLTWKTRPPLDTLVIYYRVFPAKLNAVVNRMAYDSIMNNFIGQPFAPNYAGVSQAEGFFNFGNINYNGSFGRAISFGNSQDAVVTSNLNLQLNGYLADSIEIVAAITDNNIPIQPDGTTQELNEFDRIFLQFRKKNWSLSLGDIDIRQQQSYFLNFYKRLQGISFETNTAITPSISNNLLVSGSIAKGKFTRNVFNGQEGNQGPYRLQGANNEFFFVVLANTERVYIDGELLQRGEDQDYVINYNTAEIAFTPKRMITKDRRIQVEFEYADRNYLNSNIYLADEVKMGEKLKLRIGFFNNADAKSSPINQSLDPKQKLFLNTIGDSISRAFYPTATLDTFAAGKILYKKIDTTWIGAPARDSIYVYTTSPDSARYSLSFIDVGVGNGDYIPDLNGANGKVYRWVEPVDGKKQGQYEPAVLLVTPKKQQLISVGIDYNITKNTVLNTEVAMSNYDVNTFSSKDKGNDKGYAGKVQLKNTIPFKASKVGLQLVTEGGFEYVEAKFKPLERLRNVEFTRDWGLPLQVTPENEAIATGAAQLADAKGNSLKYQFTHYNRGTGFTGIRNTISHYHTIKGWKLNNVFMYSNVNSITDKGYFLRPTIDVSRAFPALKNYTLGLNYSIEHNEIHNKISDSVQAQSFSFENFQVSVKSDVTKPNRWGVIYFTRTNAYPLGKELATSDRSHNVNVFAELLKNERHQFRFNGTYRTLTILNDKVTTQKADNSLLGRAEYLVNEWGGLVTGNVLYEVGAGQEQKRDYAYLEVPAGQGEYTWIDYNNDGIQQLNEFEVALFQDQAKYIRIFIPTNQFVKANYNTFNYTVGLNPRSIINLTDAKRFMKLLANVNLQSSLQLNKKEIARGIVQFNPFKAPLSDTSLITLNSIFINTFSYNRFSPKWGFDVNNSRNSSKSLLTYGYESRKLDEWNLRGRWNITRLFMLEVSGKTGINQLTNSNVKFSNRNFKIDQYAVEPRLTFTKGAGFRAMVGYKFTEKENQTGSQEKSMSNALTSEIKYNILQSTSIQTRFTYNNITFSSLDAVPNTNSPSAYIILDGLLPGKNFLWNLDLTKRLSNSLEINIQYEGRKPGTSRVVHIGRAAIRALL</sequence>
<name>A0A3B7MVN9_9BACT</name>
<organism evidence="1 2">
    <name type="scientific">Paraflavitalea soli</name>
    <dbReference type="NCBI Taxonomy" id="2315862"/>
    <lineage>
        <taxon>Bacteria</taxon>
        <taxon>Pseudomonadati</taxon>
        <taxon>Bacteroidota</taxon>
        <taxon>Chitinophagia</taxon>
        <taxon>Chitinophagales</taxon>
        <taxon>Chitinophagaceae</taxon>
        <taxon>Paraflavitalea</taxon>
    </lineage>
</organism>
<dbReference type="AlphaFoldDB" id="A0A3B7MVN9"/>
<evidence type="ECO:0000313" key="2">
    <source>
        <dbReference type="Proteomes" id="UP000263900"/>
    </source>
</evidence>
<gene>
    <name evidence="1" type="ORF">D3H65_13815</name>
</gene>
<proteinExistence type="predicted"/>
<dbReference type="OrthoDB" id="9815802at2"/>
<dbReference type="EMBL" id="CP032157">
    <property type="protein sequence ID" value="AXY78632.1"/>
    <property type="molecule type" value="Genomic_DNA"/>
</dbReference>
<dbReference type="KEGG" id="pseg:D3H65_13815"/>
<evidence type="ECO:0000313" key="1">
    <source>
        <dbReference type="EMBL" id="AXY78632.1"/>
    </source>
</evidence>
<dbReference type="RefSeq" id="WP_119054504.1">
    <property type="nucleotide sequence ID" value="NZ_CP032157.1"/>
</dbReference>
<reference evidence="1 2" key="1">
    <citation type="submission" date="2018-09" db="EMBL/GenBank/DDBJ databases">
        <title>Genome sequencing of strain 6GH32-13.</title>
        <authorList>
            <person name="Weon H.-Y."/>
            <person name="Heo J."/>
            <person name="Kwon S.-W."/>
        </authorList>
    </citation>
    <scope>NUCLEOTIDE SEQUENCE [LARGE SCALE GENOMIC DNA]</scope>
    <source>
        <strain evidence="1 2">5GH32-13</strain>
    </source>
</reference>
<protein>
    <submittedName>
        <fullName evidence="1">Uncharacterized protein</fullName>
    </submittedName>
</protein>
<dbReference type="Proteomes" id="UP000263900">
    <property type="component" value="Chromosome"/>
</dbReference>
<accession>A0A3B7MVN9</accession>